<feature type="domain" description="Tyrosine specific protein phosphatases" evidence="2">
    <location>
        <begin position="121"/>
        <end position="185"/>
    </location>
</feature>
<dbReference type="SUPFAM" id="SSF52799">
    <property type="entry name" value="(Phosphotyrosine protein) phosphatases II"/>
    <property type="match status" value="1"/>
</dbReference>
<gene>
    <name evidence="3" type="ORF">P343_05485</name>
</gene>
<keyword evidence="4" id="KW-1185">Reference proteome</keyword>
<dbReference type="InterPro" id="IPR000387">
    <property type="entry name" value="Tyr_Pase_dom"/>
</dbReference>
<evidence type="ECO:0000313" key="4">
    <source>
        <dbReference type="Proteomes" id="UP000018296"/>
    </source>
</evidence>
<dbReference type="AlphaFoldDB" id="V6J0B1"/>
<dbReference type="InterPro" id="IPR026893">
    <property type="entry name" value="Tyr/Ser_Pase_IphP-type"/>
</dbReference>
<dbReference type="GO" id="GO:0004721">
    <property type="term" value="F:phosphoprotein phosphatase activity"/>
    <property type="evidence" value="ECO:0007669"/>
    <property type="project" value="InterPro"/>
</dbReference>
<comment type="caution">
    <text evidence="3">The sequence shown here is derived from an EMBL/GenBank/DDBJ whole genome shotgun (WGS) entry which is preliminary data.</text>
</comment>
<evidence type="ECO:0000259" key="2">
    <source>
        <dbReference type="PROSITE" id="PS50056"/>
    </source>
</evidence>
<dbReference type="PANTHER" id="PTHR31126">
    <property type="entry name" value="TYROSINE-PROTEIN PHOSPHATASE"/>
    <property type="match status" value="1"/>
</dbReference>
<dbReference type="RefSeq" id="WP_023509396.1">
    <property type="nucleotide sequence ID" value="NZ_AWTC01000004.1"/>
</dbReference>
<dbReference type="PROSITE" id="PS00383">
    <property type="entry name" value="TYR_PHOSPHATASE_1"/>
    <property type="match status" value="1"/>
</dbReference>
<dbReference type="PANTHER" id="PTHR31126:SF1">
    <property type="entry name" value="TYROSINE SPECIFIC PROTEIN PHOSPHATASES DOMAIN-CONTAINING PROTEIN"/>
    <property type="match status" value="1"/>
</dbReference>
<dbReference type="PATRIC" id="fig|1395513.3.peg.1119"/>
<proteinExistence type="inferred from homology"/>
<accession>V6J0B1</accession>
<dbReference type="Gene3D" id="3.90.190.10">
    <property type="entry name" value="Protein tyrosine phosphatase superfamily"/>
    <property type="match status" value="1"/>
</dbReference>
<evidence type="ECO:0000256" key="1">
    <source>
        <dbReference type="ARBA" id="ARBA00009580"/>
    </source>
</evidence>
<organism evidence="3 4">
    <name type="scientific">Sporolactobacillus laevolacticus DSM 442</name>
    <dbReference type="NCBI Taxonomy" id="1395513"/>
    <lineage>
        <taxon>Bacteria</taxon>
        <taxon>Bacillati</taxon>
        <taxon>Bacillota</taxon>
        <taxon>Bacilli</taxon>
        <taxon>Bacillales</taxon>
        <taxon>Sporolactobacillaceae</taxon>
        <taxon>Sporolactobacillus</taxon>
    </lineage>
</organism>
<dbReference type="EMBL" id="AWTC01000004">
    <property type="protein sequence ID" value="EST12596.1"/>
    <property type="molecule type" value="Genomic_DNA"/>
</dbReference>
<dbReference type="InterPro" id="IPR016130">
    <property type="entry name" value="Tyr_Pase_AS"/>
</dbReference>
<dbReference type="PROSITE" id="PS50056">
    <property type="entry name" value="TYR_PHOSPHATASE_2"/>
    <property type="match status" value="1"/>
</dbReference>
<sequence length="228" mass="25396">MKRIPLSHTMNTRDLGGYPAGNGKMTAYARILRSDAPLVLSIEDAEILKQLNVTAAIDFRSKPEIERNPSAFELSPDFDYFHCPFAIGNRDPGSKDGVPALYGEIISDFPAIGRIMRIIAGQKGAVLIHCAVGKDRTGVVAALLLLAAGVGASDILADYQVSYTYIRHLIRETKKKNPELPDYYGRSDMENMEKTLIQFKEDYHTIDEYLGKLNLTTNEQVTIKNKLF</sequence>
<dbReference type="Proteomes" id="UP000018296">
    <property type="component" value="Unassembled WGS sequence"/>
</dbReference>
<evidence type="ECO:0000313" key="3">
    <source>
        <dbReference type="EMBL" id="EST12596.1"/>
    </source>
</evidence>
<dbReference type="STRING" id="1395513.P343_05485"/>
<dbReference type="eggNOG" id="COG2365">
    <property type="taxonomic scope" value="Bacteria"/>
</dbReference>
<reference evidence="3 4" key="1">
    <citation type="journal article" date="2013" name="Genome Announc.">
        <title>Genome Sequence of Sporolactobacillus laevolacticus DSM442, an Efficient Polymer-Grade D-Lactate Producer from Agricultural Waste Cottonseed as a Nitrogen Source.</title>
        <authorList>
            <person name="Wang H."/>
            <person name="Wang L."/>
            <person name="Ju J."/>
            <person name="Yu B."/>
            <person name="Ma Y."/>
        </authorList>
    </citation>
    <scope>NUCLEOTIDE SEQUENCE [LARGE SCALE GENOMIC DNA]</scope>
    <source>
        <strain evidence="3 4">DSM 442</strain>
    </source>
</reference>
<comment type="similarity">
    <text evidence="1">Belongs to the protein-tyrosine phosphatase family.</text>
</comment>
<dbReference type="InterPro" id="IPR029021">
    <property type="entry name" value="Prot-tyrosine_phosphatase-like"/>
</dbReference>
<dbReference type="Pfam" id="PF13350">
    <property type="entry name" value="Y_phosphatase3"/>
    <property type="match status" value="1"/>
</dbReference>
<protein>
    <recommendedName>
        <fullName evidence="2">Tyrosine specific protein phosphatases domain-containing protein</fullName>
    </recommendedName>
</protein>
<name>V6J0B1_9BACL</name>